<accession>A0ABY6J9Z7</accession>
<name>A0ABY6J9Z7_9ENTR</name>
<evidence type="ECO:0000313" key="1">
    <source>
        <dbReference type="EMBL" id="UYU30658.1"/>
    </source>
</evidence>
<dbReference type="PANTHER" id="PTHR11102:SF160">
    <property type="entry name" value="ERAD-ASSOCIATED E3 UBIQUITIN-PROTEIN LIGASE COMPONENT HRD3"/>
    <property type="match status" value="1"/>
</dbReference>
<gene>
    <name evidence="1" type="ORF">KFZ77_12335</name>
</gene>
<dbReference type="InterPro" id="IPR011990">
    <property type="entry name" value="TPR-like_helical_dom_sf"/>
</dbReference>
<dbReference type="Gene3D" id="1.25.40.10">
    <property type="entry name" value="Tetratricopeptide repeat domain"/>
    <property type="match status" value="3"/>
</dbReference>
<dbReference type="Pfam" id="PF08238">
    <property type="entry name" value="Sel1"/>
    <property type="match status" value="7"/>
</dbReference>
<keyword evidence="2" id="KW-1185">Reference proteome</keyword>
<dbReference type="PROSITE" id="PS51257">
    <property type="entry name" value="PROKAR_LIPOPROTEIN"/>
    <property type="match status" value="1"/>
</dbReference>
<dbReference type="SUPFAM" id="SSF81901">
    <property type="entry name" value="HCP-like"/>
    <property type="match status" value="3"/>
</dbReference>
<dbReference type="PANTHER" id="PTHR11102">
    <property type="entry name" value="SEL-1-LIKE PROTEIN"/>
    <property type="match status" value="1"/>
</dbReference>
<protein>
    <submittedName>
        <fullName evidence="1">Sel1 repeat family protein</fullName>
    </submittedName>
</protein>
<dbReference type="Proteomes" id="UP001156318">
    <property type="component" value="Chromosome"/>
</dbReference>
<organism evidence="1 2">
    <name type="scientific">Siccibacter colletis</name>
    <dbReference type="NCBI Taxonomy" id="1505757"/>
    <lineage>
        <taxon>Bacteria</taxon>
        <taxon>Pseudomonadati</taxon>
        <taxon>Pseudomonadota</taxon>
        <taxon>Gammaproteobacteria</taxon>
        <taxon>Enterobacterales</taxon>
        <taxon>Enterobacteriaceae</taxon>
        <taxon>Siccibacter</taxon>
    </lineage>
</organism>
<dbReference type="SMART" id="SM00671">
    <property type="entry name" value="SEL1"/>
    <property type="match status" value="8"/>
</dbReference>
<dbReference type="InterPro" id="IPR006597">
    <property type="entry name" value="Sel1-like"/>
</dbReference>
<dbReference type="InterPro" id="IPR050767">
    <property type="entry name" value="Sel1_AlgK"/>
</dbReference>
<proteinExistence type="predicted"/>
<evidence type="ECO:0000313" key="2">
    <source>
        <dbReference type="Proteomes" id="UP001156318"/>
    </source>
</evidence>
<sequence>MKGGHVKQRLVTLVIGGVLLTGCAASVDSLSERDLALAAKEGNPQAQYRYARMLAARKDYPQAMTLMKQVGDKSILASVSSEQRGDAARQVGDWYSAGLGEPRNEKLARVWWEKGSSLGNGEASYRLAQDCQQQHSGKLETDCIDILETAAQQGHAPAQLALAQWFADHEGAEQEGLVWLQKSADQQHPRALWQLAQRYETGAGVERRSDMAQRLYFASAKKGYAPAQRWMGEHTSGKEAYGWYEKAANGNDAAAQRWMAETWFTGRGVVKNDQTGAAWLQKAVNGNDPQAQYLYSQRQRSDEAQELWLKRAAAGGYSDAQYALAGRYTARGEDKEARALWAALAEKGDAQARLAYGEMLRLGQGGKEDFAAAFKQYRLAANAGNRMAQYRMGLLRQEGLGAPRNRIHAYAWFSLASTDGMKEALAALNDLEASMEPEEINRAQKLAVIWSKRIAKAERADLDNEG</sequence>
<dbReference type="EMBL" id="CP074352">
    <property type="protein sequence ID" value="UYU30658.1"/>
    <property type="molecule type" value="Genomic_DNA"/>
</dbReference>
<reference evidence="1 2" key="1">
    <citation type="submission" date="2021-05" db="EMBL/GenBank/DDBJ databases">
        <title>Isolation, identification, and the growth promoting effects of Pantoea dispersa strain YSD J2 from the aboveground leaves of Cyperus esculentus L.Var. Sativus.</title>
        <authorList>
            <person name="Wang S."/>
            <person name="Tang X.M."/>
            <person name="Huang Y.N."/>
        </authorList>
    </citation>
    <scope>NUCLEOTIDE SEQUENCE [LARGE SCALE GENOMIC DNA]</scope>
    <source>
        <strain evidence="2">YSD YN2</strain>
    </source>
</reference>